<keyword evidence="5 7" id="KW-1133">Transmembrane helix</keyword>
<feature type="transmembrane region" description="Helical" evidence="7">
    <location>
        <begin position="119"/>
        <end position="141"/>
    </location>
</feature>
<dbReference type="InterPro" id="IPR000515">
    <property type="entry name" value="MetI-like"/>
</dbReference>
<dbReference type="GO" id="GO:0005886">
    <property type="term" value="C:plasma membrane"/>
    <property type="evidence" value="ECO:0007669"/>
    <property type="project" value="UniProtKB-SubCell"/>
</dbReference>
<gene>
    <name evidence="9" type="ORF">GIS00_00100</name>
</gene>
<proteinExistence type="inferred from homology"/>
<dbReference type="PANTHER" id="PTHR30151">
    <property type="entry name" value="ALKANE SULFONATE ABC TRANSPORTER-RELATED, MEMBRANE SUBUNIT"/>
    <property type="match status" value="1"/>
</dbReference>
<feature type="transmembrane region" description="Helical" evidence="7">
    <location>
        <begin position="88"/>
        <end position="107"/>
    </location>
</feature>
<evidence type="ECO:0000313" key="10">
    <source>
        <dbReference type="Proteomes" id="UP000460221"/>
    </source>
</evidence>
<evidence type="ECO:0000256" key="3">
    <source>
        <dbReference type="ARBA" id="ARBA00022475"/>
    </source>
</evidence>
<keyword evidence="2 7" id="KW-0813">Transport</keyword>
<dbReference type="Proteomes" id="UP000460221">
    <property type="component" value="Unassembled WGS sequence"/>
</dbReference>
<dbReference type="InterPro" id="IPR035906">
    <property type="entry name" value="MetI-like_sf"/>
</dbReference>
<comment type="subcellular location">
    <subcellularLocation>
        <location evidence="1 7">Cell membrane</location>
        <topology evidence="1 7">Multi-pass membrane protein</topology>
    </subcellularLocation>
</comment>
<accession>A0A7K1FE10</accession>
<evidence type="ECO:0000256" key="4">
    <source>
        <dbReference type="ARBA" id="ARBA00022692"/>
    </source>
</evidence>
<dbReference type="PANTHER" id="PTHR30151:SF41">
    <property type="entry name" value="ABC TRANSPORTER PERMEASE PROTEIN"/>
    <property type="match status" value="1"/>
</dbReference>
<evidence type="ECO:0000259" key="8">
    <source>
        <dbReference type="PROSITE" id="PS50928"/>
    </source>
</evidence>
<dbReference type="Gene3D" id="1.10.3720.10">
    <property type="entry name" value="MetI-like"/>
    <property type="match status" value="1"/>
</dbReference>
<protein>
    <submittedName>
        <fullName evidence="9">ABC transporter permease subunit</fullName>
    </submittedName>
</protein>
<dbReference type="GO" id="GO:0055085">
    <property type="term" value="P:transmembrane transport"/>
    <property type="evidence" value="ECO:0007669"/>
    <property type="project" value="InterPro"/>
</dbReference>
<evidence type="ECO:0000313" key="9">
    <source>
        <dbReference type="EMBL" id="MTD12342.1"/>
    </source>
</evidence>
<dbReference type="PROSITE" id="PS50928">
    <property type="entry name" value="ABC_TM1"/>
    <property type="match status" value="1"/>
</dbReference>
<evidence type="ECO:0000256" key="6">
    <source>
        <dbReference type="ARBA" id="ARBA00023136"/>
    </source>
</evidence>
<evidence type="ECO:0000256" key="7">
    <source>
        <dbReference type="RuleBase" id="RU363032"/>
    </source>
</evidence>
<feature type="transmembrane region" description="Helical" evidence="7">
    <location>
        <begin position="241"/>
        <end position="263"/>
    </location>
</feature>
<keyword evidence="4 7" id="KW-0812">Transmembrane</keyword>
<keyword evidence="6 7" id="KW-0472">Membrane</keyword>
<keyword evidence="10" id="KW-1185">Reference proteome</keyword>
<evidence type="ECO:0000256" key="1">
    <source>
        <dbReference type="ARBA" id="ARBA00004651"/>
    </source>
</evidence>
<feature type="transmembrane region" description="Helical" evidence="7">
    <location>
        <begin position="28"/>
        <end position="46"/>
    </location>
</feature>
<dbReference type="RefSeq" id="WP_154766424.1">
    <property type="nucleotide sequence ID" value="NZ_WLYK01000001.1"/>
</dbReference>
<feature type="domain" description="ABC transmembrane type-1" evidence="8">
    <location>
        <begin position="81"/>
        <end position="264"/>
    </location>
</feature>
<evidence type="ECO:0000256" key="5">
    <source>
        <dbReference type="ARBA" id="ARBA00022989"/>
    </source>
</evidence>
<keyword evidence="3" id="KW-1003">Cell membrane</keyword>
<feature type="transmembrane region" description="Helical" evidence="7">
    <location>
        <begin position="147"/>
        <end position="166"/>
    </location>
</feature>
<dbReference type="CDD" id="cd06261">
    <property type="entry name" value="TM_PBP2"/>
    <property type="match status" value="1"/>
</dbReference>
<comment type="similarity">
    <text evidence="7">Belongs to the binding-protein-dependent transport system permease family.</text>
</comment>
<dbReference type="Pfam" id="PF00528">
    <property type="entry name" value="BPD_transp_1"/>
    <property type="match status" value="1"/>
</dbReference>
<organism evidence="9 10">
    <name type="scientific">Nakamurella alba</name>
    <dbReference type="NCBI Taxonomy" id="2665158"/>
    <lineage>
        <taxon>Bacteria</taxon>
        <taxon>Bacillati</taxon>
        <taxon>Actinomycetota</taxon>
        <taxon>Actinomycetes</taxon>
        <taxon>Nakamurellales</taxon>
        <taxon>Nakamurellaceae</taxon>
        <taxon>Nakamurella</taxon>
    </lineage>
</organism>
<name>A0A7K1FE10_9ACTN</name>
<comment type="caution">
    <text evidence="9">The sequence shown here is derived from an EMBL/GenBank/DDBJ whole genome shotgun (WGS) entry which is preliminary data.</text>
</comment>
<dbReference type="AlphaFoldDB" id="A0A7K1FE10"/>
<reference evidence="9 10" key="1">
    <citation type="submission" date="2019-11" db="EMBL/GenBank/DDBJ databases">
        <authorList>
            <person name="Jiang L.-Q."/>
        </authorList>
    </citation>
    <scope>NUCLEOTIDE SEQUENCE [LARGE SCALE GENOMIC DNA]</scope>
    <source>
        <strain evidence="9 10">YIM 132087</strain>
    </source>
</reference>
<evidence type="ECO:0000256" key="2">
    <source>
        <dbReference type="ARBA" id="ARBA00022448"/>
    </source>
</evidence>
<dbReference type="EMBL" id="WLYK01000001">
    <property type="protein sequence ID" value="MTD12342.1"/>
    <property type="molecule type" value="Genomic_DNA"/>
</dbReference>
<sequence>MTTTDVLPDPTTTVFTPASGSARRRNPALVQGAISVGVLIVIIGLWEASVQLFGIPIYVAPAPSDIVETFLVRPGYYIDATLWTGLEAVLGLIAAVVFGVAVALAVSASRILDRIAMPYLVLLQVTPTIAIAPLMSIWFGFGFTPKVVVAFLSSFFPIIVSTAIGLRSTDRDALDMLKVIAAPGRFVFFRARIPFALPHFLGSLKIAAPAAVIGAMVGEFVSSTRGLGYVIMTSQASLRTGALFVAIIGSALLGVATFAIATWSEKRFLRWHDSQID</sequence>
<dbReference type="SUPFAM" id="SSF161098">
    <property type="entry name" value="MetI-like"/>
    <property type="match status" value="1"/>
</dbReference>